<dbReference type="AlphaFoldDB" id="A0A553ZZE3"/>
<dbReference type="InterPro" id="IPR036514">
    <property type="entry name" value="SGNH_hydro_sf"/>
</dbReference>
<protein>
    <submittedName>
        <fullName evidence="2">SGNH/GDSL hydrolase family protein</fullName>
    </submittedName>
</protein>
<evidence type="ECO:0000259" key="1">
    <source>
        <dbReference type="Pfam" id="PF13472"/>
    </source>
</evidence>
<feature type="domain" description="SGNH hydrolase-type esterase" evidence="1">
    <location>
        <begin position="62"/>
        <end position="241"/>
    </location>
</feature>
<dbReference type="InterPro" id="IPR013830">
    <property type="entry name" value="SGNH_hydro"/>
</dbReference>
<comment type="caution">
    <text evidence="2">The sequence shown here is derived from an EMBL/GenBank/DDBJ whole genome shotgun (WGS) entry which is preliminary data.</text>
</comment>
<dbReference type="CDD" id="cd00229">
    <property type="entry name" value="SGNH_hydrolase"/>
    <property type="match status" value="1"/>
</dbReference>
<evidence type="ECO:0000313" key="3">
    <source>
        <dbReference type="Proteomes" id="UP000318521"/>
    </source>
</evidence>
<name>A0A553ZZE3_9BACI</name>
<keyword evidence="3" id="KW-1185">Reference proteome</keyword>
<accession>A0A553ZZE3</accession>
<dbReference type="Gene3D" id="3.40.50.1110">
    <property type="entry name" value="SGNH hydrolase"/>
    <property type="match status" value="1"/>
</dbReference>
<dbReference type="SUPFAM" id="SSF52266">
    <property type="entry name" value="SGNH hydrolase"/>
    <property type="match status" value="1"/>
</dbReference>
<dbReference type="OrthoDB" id="2449793at2"/>
<organism evidence="2 3">
    <name type="scientific">Alkalicoccobacillus porphyridii</name>
    <dbReference type="NCBI Taxonomy" id="2597270"/>
    <lineage>
        <taxon>Bacteria</taxon>
        <taxon>Bacillati</taxon>
        <taxon>Bacillota</taxon>
        <taxon>Bacilli</taxon>
        <taxon>Bacillales</taxon>
        <taxon>Bacillaceae</taxon>
        <taxon>Alkalicoccobacillus</taxon>
    </lineage>
</organism>
<dbReference type="EMBL" id="VLXZ01000005">
    <property type="protein sequence ID" value="TSB46811.1"/>
    <property type="molecule type" value="Genomic_DNA"/>
</dbReference>
<dbReference type="Proteomes" id="UP000318521">
    <property type="component" value="Unassembled WGS sequence"/>
</dbReference>
<proteinExistence type="predicted"/>
<gene>
    <name evidence="2" type="ORF">FN960_10745</name>
</gene>
<sequence>MMILLLVTGLLTREDNQNTQSDEGAIPDSNPLFSKADSGMTIEEELMERAGDAGELDIAVTGSSVSEGQGASAYEFTWPALLEKELNASGDLSNVEVHNYGVSGFKVADLLQENVVADVIDLEPEVIIFETSVINSYFHEEPFDVTKQSIEEVVSMVEQDLPDTLVIWVSPNPISESTFSSVLNNKEYETYVEQSREFIIESGWNYFDSYSAWVNELDGREESTDDFLIDGVHPNDEGYRLWFELMNEHVLKA</sequence>
<dbReference type="PANTHER" id="PTHR30383">
    <property type="entry name" value="THIOESTERASE 1/PROTEASE 1/LYSOPHOSPHOLIPASE L1"/>
    <property type="match status" value="1"/>
</dbReference>
<dbReference type="InterPro" id="IPR051532">
    <property type="entry name" value="Ester_Hydrolysis_Enzymes"/>
</dbReference>
<reference evidence="2 3" key="1">
    <citation type="submission" date="2019-07" db="EMBL/GenBank/DDBJ databases">
        <authorList>
            <person name="Park Y.J."/>
            <person name="Jeong S.E."/>
            <person name="Jung H.S."/>
        </authorList>
    </citation>
    <scope>NUCLEOTIDE SEQUENCE [LARGE SCALE GENOMIC DNA]</scope>
    <source>
        <strain evidence="3">P16(2019)</strain>
    </source>
</reference>
<evidence type="ECO:0000313" key="2">
    <source>
        <dbReference type="EMBL" id="TSB46811.1"/>
    </source>
</evidence>
<dbReference type="Pfam" id="PF13472">
    <property type="entry name" value="Lipase_GDSL_2"/>
    <property type="match status" value="1"/>
</dbReference>
<keyword evidence="2" id="KW-0378">Hydrolase</keyword>
<dbReference type="GO" id="GO:0016787">
    <property type="term" value="F:hydrolase activity"/>
    <property type="evidence" value="ECO:0007669"/>
    <property type="project" value="UniProtKB-KW"/>
</dbReference>